<keyword evidence="2" id="KW-0472">Membrane</keyword>
<sequence>MTDHSADDDPTVMVPAVQPAAPDAAAADEPTVMVPAVQPAAPDAAAADQTVALTNPRRGTRSGADQPPAPELAPGSTIGERYRLTALVGTDTHGNRFWRARDTVLPRDMAVTLLPDSSGTSATVARTLRAGRLRHIGLPQTLDLGSENGQTFVVGQWVDGATLTDLLAKGPLEPAVASAIAGRVSEAVAEAHRNGLALGSIHPSLVRVNVDGQARFSHVIAHATATPDDDIRAVGALLYLMLTGTWPASDQLAPLTDTSLPSAPQRGGRELLADVAVPGIPQALAQLTAGALHPEDPDGIHAVAALASLLQTPDPSASGGGSLRAPEQSEPEVPPPTMSPADRRLRKERRVKVSIASAFIAAFVALILIVAGTFARNTLVSINDQNQTQLDPLADRPSTSGAAPTTVANNGRPSTSGSSTSAPASSTPPSSSAPAAQQMTIVGAEVFDPEGTGKKDNVDFLDRLWDGDPQTEWETWVYKQQFRSKADGGYKVGVGVILQFDRPITPQSVEINSADTGMTVQIRTAVGFQLGAVDSTTLLATGGVAGGPVVIPVTGAPPSQYLLVFINQIPGAESTWRGRIGEIVVKGS</sequence>
<dbReference type="GO" id="GO:0016301">
    <property type="term" value="F:kinase activity"/>
    <property type="evidence" value="ECO:0007669"/>
    <property type="project" value="UniProtKB-KW"/>
</dbReference>
<protein>
    <submittedName>
        <fullName evidence="3">Protein kinase family protein</fullName>
    </submittedName>
</protein>
<reference evidence="3" key="1">
    <citation type="submission" date="2024-05" db="EMBL/GenBank/DDBJ databases">
        <authorList>
            <person name="Cai S.Y."/>
            <person name="Jin L.M."/>
            <person name="Li H.R."/>
        </authorList>
    </citation>
    <scope>NUCLEOTIDE SEQUENCE</scope>
    <source>
        <strain evidence="3">A5-74</strain>
    </source>
</reference>
<keyword evidence="2" id="KW-1133">Transmembrane helix</keyword>
<dbReference type="Gene3D" id="1.10.510.10">
    <property type="entry name" value="Transferase(Phosphotransferase) domain 1"/>
    <property type="match status" value="1"/>
</dbReference>
<accession>A0AAU8DR22</accession>
<feature type="region of interest" description="Disordered" evidence="1">
    <location>
        <begin position="1"/>
        <end position="32"/>
    </location>
</feature>
<feature type="region of interest" description="Disordered" evidence="1">
    <location>
        <begin position="314"/>
        <end position="345"/>
    </location>
</feature>
<feature type="transmembrane region" description="Helical" evidence="2">
    <location>
        <begin position="353"/>
        <end position="375"/>
    </location>
</feature>
<feature type="region of interest" description="Disordered" evidence="1">
    <location>
        <begin position="389"/>
        <end position="436"/>
    </location>
</feature>
<keyword evidence="3" id="KW-0418">Kinase</keyword>
<feature type="compositionally biased region" description="Polar residues" evidence="1">
    <location>
        <begin position="397"/>
        <end position="412"/>
    </location>
</feature>
<dbReference type="EMBL" id="CP159218">
    <property type="protein sequence ID" value="XCG63740.1"/>
    <property type="molecule type" value="Genomic_DNA"/>
</dbReference>
<name>A0AAU8DR22_9ACTN</name>
<gene>
    <name evidence="3" type="ORF">ABLG96_21580</name>
</gene>
<dbReference type="InterPro" id="IPR011009">
    <property type="entry name" value="Kinase-like_dom_sf"/>
</dbReference>
<keyword evidence="3" id="KW-0808">Transferase</keyword>
<evidence type="ECO:0000256" key="2">
    <source>
        <dbReference type="SAM" id="Phobius"/>
    </source>
</evidence>
<dbReference type="RefSeq" id="WP_353649355.1">
    <property type="nucleotide sequence ID" value="NZ_CP159218.1"/>
</dbReference>
<dbReference type="CDD" id="cd13973">
    <property type="entry name" value="PK_MviN-like"/>
    <property type="match status" value="1"/>
</dbReference>
<proteinExistence type="predicted"/>
<evidence type="ECO:0000256" key="1">
    <source>
        <dbReference type="SAM" id="MobiDB-lite"/>
    </source>
</evidence>
<dbReference type="SUPFAM" id="SSF56112">
    <property type="entry name" value="Protein kinase-like (PK-like)"/>
    <property type="match status" value="1"/>
</dbReference>
<dbReference type="AlphaFoldDB" id="A0AAU8DR22"/>
<feature type="compositionally biased region" description="Low complexity" evidence="1">
    <location>
        <begin position="413"/>
        <end position="436"/>
    </location>
</feature>
<dbReference type="Gene3D" id="3.30.200.20">
    <property type="entry name" value="Phosphorylase Kinase, domain 1"/>
    <property type="match status" value="1"/>
</dbReference>
<evidence type="ECO:0000313" key="3">
    <source>
        <dbReference type="EMBL" id="XCG63740.1"/>
    </source>
</evidence>
<keyword evidence="2" id="KW-0812">Transmembrane</keyword>
<feature type="compositionally biased region" description="Low complexity" evidence="1">
    <location>
        <begin position="11"/>
        <end position="32"/>
    </location>
</feature>
<organism evidence="3">
    <name type="scientific">Nakamurella sp. A5-74</name>
    <dbReference type="NCBI Taxonomy" id="3158264"/>
    <lineage>
        <taxon>Bacteria</taxon>
        <taxon>Bacillati</taxon>
        <taxon>Actinomycetota</taxon>
        <taxon>Actinomycetes</taxon>
        <taxon>Nakamurellales</taxon>
        <taxon>Nakamurellaceae</taxon>
        <taxon>Nakamurella</taxon>
    </lineage>
</organism>
<feature type="region of interest" description="Disordered" evidence="1">
    <location>
        <begin position="56"/>
        <end position="78"/>
    </location>
</feature>